<dbReference type="AlphaFoldDB" id="A0AAD2K5A7"/>
<comment type="caution">
    <text evidence="1">The sequence shown here is derived from an EMBL/GenBank/DDBJ whole genome shotgun (WGS) entry which is preliminary data.</text>
</comment>
<keyword evidence="2" id="KW-1185">Reference proteome</keyword>
<reference evidence="1" key="1">
    <citation type="submission" date="2023-11" db="EMBL/GenBank/DDBJ databases">
        <authorList>
            <person name="De Vega J J."/>
            <person name="De Vega J J."/>
        </authorList>
    </citation>
    <scope>NUCLEOTIDE SEQUENCE</scope>
</reference>
<protein>
    <submittedName>
        <fullName evidence="1">Uncharacterized protein</fullName>
    </submittedName>
</protein>
<sequence>IASMHRLLLMRISASFPQSSTRAACSISVCQTSSVDTSRSPRSETYGRDPMVGNRFLKLLIRPPSKATFDDSAHSLSLDQRIRHVMSRIKCQCATQPRPRPK</sequence>
<name>A0AAD2K5A7_9AGAR</name>
<evidence type="ECO:0000313" key="2">
    <source>
        <dbReference type="Proteomes" id="UP001295794"/>
    </source>
</evidence>
<organism evidence="1 2">
    <name type="scientific">Mycena citricolor</name>
    <dbReference type="NCBI Taxonomy" id="2018698"/>
    <lineage>
        <taxon>Eukaryota</taxon>
        <taxon>Fungi</taxon>
        <taxon>Dikarya</taxon>
        <taxon>Basidiomycota</taxon>
        <taxon>Agaricomycotina</taxon>
        <taxon>Agaricomycetes</taxon>
        <taxon>Agaricomycetidae</taxon>
        <taxon>Agaricales</taxon>
        <taxon>Marasmiineae</taxon>
        <taxon>Mycenaceae</taxon>
        <taxon>Mycena</taxon>
    </lineage>
</organism>
<feature type="non-terminal residue" evidence="1">
    <location>
        <position position="1"/>
    </location>
</feature>
<proteinExistence type="predicted"/>
<dbReference type="Proteomes" id="UP001295794">
    <property type="component" value="Unassembled WGS sequence"/>
</dbReference>
<dbReference type="EMBL" id="CAVNYO010000421">
    <property type="protein sequence ID" value="CAK5278141.1"/>
    <property type="molecule type" value="Genomic_DNA"/>
</dbReference>
<gene>
    <name evidence="1" type="ORF">MYCIT1_LOCUS27422</name>
</gene>
<evidence type="ECO:0000313" key="1">
    <source>
        <dbReference type="EMBL" id="CAK5278141.1"/>
    </source>
</evidence>
<accession>A0AAD2K5A7</accession>